<evidence type="ECO:0000313" key="10">
    <source>
        <dbReference type="Proteomes" id="UP000664203"/>
    </source>
</evidence>
<dbReference type="EMBL" id="CAJPDR010000049">
    <property type="protein sequence ID" value="CAF9911573.1"/>
    <property type="molecule type" value="Genomic_DNA"/>
</dbReference>
<evidence type="ECO:0000256" key="7">
    <source>
        <dbReference type="SAM" id="Phobius"/>
    </source>
</evidence>
<comment type="subcellular location">
    <subcellularLocation>
        <location evidence="1">Membrane</location>
        <topology evidence="1">Multi-pass membrane protein</topology>
    </subcellularLocation>
</comment>
<feature type="domain" description="Rhodopsin" evidence="8">
    <location>
        <begin position="9"/>
        <end position="213"/>
    </location>
</feature>
<comment type="similarity">
    <text evidence="5">Belongs to the SAT4 family.</text>
</comment>
<keyword evidence="2 7" id="KW-0812">Transmembrane</keyword>
<sequence length="309" mass="34185">MKPTYHGLMCVDIANGAGKHAQGVGLQRVSRFAKFVYMGEIVYAVGLTLTKCSILFLYLRIFGINQRFRKIAYGLLVIAVAWGISLTTGAIFQCKPIAAAYDPLISQKSCFKVRNYFVVTSTLNVLIDVAILVLPLPSLWQLQLSTSRKLTISVIFTLGIFTTAISITRTIALYSISEADITWDFVPLILYSTLESNTGFICSCLPVMAPLLHLVMGDRQGSSQERLSGRKEYSPSNSKKRSKHAAHVTEGFSILREDSPKPPAGRGYDVYTGARGYENEVYAEARGHELDEIGNNGQIYVTHNVDVER</sequence>
<evidence type="ECO:0000259" key="8">
    <source>
        <dbReference type="Pfam" id="PF20684"/>
    </source>
</evidence>
<reference evidence="9" key="1">
    <citation type="submission" date="2021-03" db="EMBL/GenBank/DDBJ databases">
        <authorList>
            <person name="Tagirdzhanova G."/>
        </authorList>
    </citation>
    <scope>NUCLEOTIDE SEQUENCE</scope>
</reference>
<evidence type="ECO:0000256" key="2">
    <source>
        <dbReference type="ARBA" id="ARBA00022692"/>
    </source>
</evidence>
<feature type="transmembrane region" description="Helical" evidence="7">
    <location>
        <begin position="41"/>
        <end position="59"/>
    </location>
</feature>
<protein>
    <recommendedName>
        <fullName evidence="8">Rhodopsin domain-containing protein</fullName>
    </recommendedName>
</protein>
<dbReference type="GO" id="GO:0016020">
    <property type="term" value="C:membrane"/>
    <property type="evidence" value="ECO:0007669"/>
    <property type="project" value="UniProtKB-SubCell"/>
</dbReference>
<feature type="transmembrane region" description="Helical" evidence="7">
    <location>
        <begin position="152"/>
        <end position="176"/>
    </location>
</feature>
<evidence type="ECO:0000256" key="5">
    <source>
        <dbReference type="ARBA" id="ARBA00038359"/>
    </source>
</evidence>
<keyword evidence="3 7" id="KW-1133">Transmembrane helix</keyword>
<dbReference type="PANTHER" id="PTHR33048">
    <property type="entry name" value="PTH11-LIKE INTEGRAL MEMBRANE PROTEIN (AFU_ORTHOLOGUE AFUA_5G11245)"/>
    <property type="match status" value="1"/>
</dbReference>
<dbReference type="PANTHER" id="PTHR33048:SF47">
    <property type="entry name" value="INTEGRAL MEMBRANE PROTEIN-RELATED"/>
    <property type="match status" value="1"/>
</dbReference>
<accession>A0A8H3IAW3</accession>
<dbReference type="Proteomes" id="UP000664203">
    <property type="component" value="Unassembled WGS sequence"/>
</dbReference>
<dbReference type="OrthoDB" id="5422611at2759"/>
<gene>
    <name evidence="9" type="ORF">ALECFALPRED_007399</name>
</gene>
<name>A0A8H3IAW3_9LECA</name>
<feature type="transmembrane region" description="Helical" evidence="7">
    <location>
        <begin position="71"/>
        <end position="92"/>
    </location>
</feature>
<dbReference type="AlphaFoldDB" id="A0A8H3IAW3"/>
<feature type="transmembrane region" description="Helical" evidence="7">
    <location>
        <begin position="196"/>
        <end position="216"/>
    </location>
</feature>
<dbReference type="InterPro" id="IPR049326">
    <property type="entry name" value="Rhodopsin_dom_fungi"/>
</dbReference>
<evidence type="ECO:0000256" key="3">
    <source>
        <dbReference type="ARBA" id="ARBA00022989"/>
    </source>
</evidence>
<comment type="caution">
    <text evidence="9">The sequence shown here is derived from an EMBL/GenBank/DDBJ whole genome shotgun (WGS) entry which is preliminary data.</text>
</comment>
<evidence type="ECO:0000313" key="9">
    <source>
        <dbReference type="EMBL" id="CAF9911573.1"/>
    </source>
</evidence>
<keyword evidence="4 7" id="KW-0472">Membrane</keyword>
<feature type="region of interest" description="Disordered" evidence="6">
    <location>
        <begin position="222"/>
        <end position="247"/>
    </location>
</feature>
<feature type="transmembrane region" description="Helical" evidence="7">
    <location>
        <begin position="116"/>
        <end position="140"/>
    </location>
</feature>
<evidence type="ECO:0000256" key="1">
    <source>
        <dbReference type="ARBA" id="ARBA00004141"/>
    </source>
</evidence>
<evidence type="ECO:0000256" key="6">
    <source>
        <dbReference type="SAM" id="MobiDB-lite"/>
    </source>
</evidence>
<evidence type="ECO:0000256" key="4">
    <source>
        <dbReference type="ARBA" id="ARBA00023136"/>
    </source>
</evidence>
<organism evidence="9 10">
    <name type="scientific">Alectoria fallacina</name>
    <dbReference type="NCBI Taxonomy" id="1903189"/>
    <lineage>
        <taxon>Eukaryota</taxon>
        <taxon>Fungi</taxon>
        <taxon>Dikarya</taxon>
        <taxon>Ascomycota</taxon>
        <taxon>Pezizomycotina</taxon>
        <taxon>Lecanoromycetes</taxon>
        <taxon>OSLEUM clade</taxon>
        <taxon>Lecanoromycetidae</taxon>
        <taxon>Lecanorales</taxon>
        <taxon>Lecanorineae</taxon>
        <taxon>Parmeliaceae</taxon>
        <taxon>Alectoria</taxon>
    </lineage>
</organism>
<proteinExistence type="inferred from homology"/>
<dbReference type="InterPro" id="IPR052337">
    <property type="entry name" value="SAT4-like"/>
</dbReference>
<keyword evidence="10" id="KW-1185">Reference proteome</keyword>
<dbReference type="Pfam" id="PF20684">
    <property type="entry name" value="Fung_rhodopsin"/>
    <property type="match status" value="1"/>
</dbReference>